<dbReference type="Pfam" id="PF00271">
    <property type="entry name" value="Helicase_C"/>
    <property type="match status" value="1"/>
</dbReference>
<accession>A0ABX0WPZ8</accession>
<evidence type="ECO:0000259" key="1">
    <source>
        <dbReference type="PROSITE" id="PS51192"/>
    </source>
</evidence>
<dbReference type="Gene3D" id="3.40.1350.10">
    <property type="match status" value="1"/>
</dbReference>
<dbReference type="InterPro" id="IPR001650">
    <property type="entry name" value="Helicase_C-like"/>
</dbReference>
<evidence type="ECO:0000313" key="3">
    <source>
        <dbReference type="Proteomes" id="UP000783934"/>
    </source>
</evidence>
<dbReference type="Proteomes" id="UP000783934">
    <property type="component" value="Unassembled WGS sequence"/>
</dbReference>
<reference evidence="2 3" key="1">
    <citation type="submission" date="2020-03" db="EMBL/GenBank/DDBJ databases">
        <title>Genomic Encyclopedia of Type Strains, Phase IV (KMG-IV): sequencing the most valuable type-strain genomes for metagenomic binning, comparative biology and taxonomic classification.</title>
        <authorList>
            <person name="Goeker M."/>
        </authorList>
    </citation>
    <scope>NUCLEOTIDE SEQUENCE [LARGE SCALE GENOMIC DNA]</scope>
    <source>
        <strain evidence="2 3">DSM 26613</strain>
    </source>
</reference>
<dbReference type="SMART" id="SM00490">
    <property type="entry name" value="HELICc"/>
    <property type="match status" value="1"/>
</dbReference>
<keyword evidence="2" id="KW-0378">Hydrolase</keyword>
<keyword evidence="3" id="KW-1185">Reference proteome</keyword>
<dbReference type="CDD" id="cd18785">
    <property type="entry name" value="SF2_C"/>
    <property type="match status" value="1"/>
</dbReference>
<protein>
    <submittedName>
        <fullName evidence="2">Helicase</fullName>
    </submittedName>
</protein>
<dbReference type="GO" id="GO:0004386">
    <property type="term" value="F:helicase activity"/>
    <property type="evidence" value="ECO:0007669"/>
    <property type="project" value="UniProtKB-KW"/>
</dbReference>
<dbReference type="SUPFAM" id="SSF52980">
    <property type="entry name" value="Restriction endonuclease-like"/>
    <property type="match status" value="1"/>
</dbReference>
<dbReference type="InterPro" id="IPR011856">
    <property type="entry name" value="tRNA_endonuc-like_dom_sf"/>
</dbReference>
<feature type="domain" description="Helicase ATP-binding" evidence="1">
    <location>
        <begin position="179"/>
        <end position="382"/>
    </location>
</feature>
<dbReference type="Gene3D" id="3.40.50.300">
    <property type="entry name" value="P-loop containing nucleotide triphosphate hydrolases"/>
    <property type="match status" value="2"/>
</dbReference>
<dbReference type="InterPro" id="IPR006935">
    <property type="entry name" value="Helicase/UvrB_N"/>
</dbReference>
<dbReference type="EMBL" id="JAATIZ010000002">
    <property type="protein sequence ID" value="NJB64608.1"/>
    <property type="molecule type" value="Genomic_DNA"/>
</dbReference>
<dbReference type="Pfam" id="PF04851">
    <property type="entry name" value="ResIII"/>
    <property type="match status" value="1"/>
</dbReference>
<dbReference type="InterPro" id="IPR011335">
    <property type="entry name" value="Restrct_endonuc-II-like"/>
</dbReference>
<keyword evidence="2" id="KW-0067">ATP-binding</keyword>
<keyword evidence="2" id="KW-0547">Nucleotide-binding</keyword>
<dbReference type="SUPFAM" id="SSF52540">
    <property type="entry name" value="P-loop containing nucleoside triphosphate hydrolases"/>
    <property type="match status" value="1"/>
</dbReference>
<dbReference type="InterPro" id="IPR039442">
    <property type="entry name" value="Mrr-like_dom"/>
</dbReference>
<dbReference type="CDD" id="cd22333">
    <property type="entry name" value="LlaBIII_nuclease-like"/>
    <property type="match status" value="1"/>
</dbReference>
<dbReference type="RefSeq" id="WP_229711067.1">
    <property type="nucleotide sequence ID" value="NZ_BMCQ01000001.1"/>
</dbReference>
<organism evidence="2 3">
    <name type="scientific">Paenalcaligenes hominis</name>
    <dbReference type="NCBI Taxonomy" id="643674"/>
    <lineage>
        <taxon>Bacteria</taxon>
        <taxon>Pseudomonadati</taxon>
        <taxon>Pseudomonadota</taxon>
        <taxon>Betaproteobacteria</taxon>
        <taxon>Burkholderiales</taxon>
        <taxon>Alcaligenaceae</taxon>
        <taxon>Paenalcaligenes</taxon>
    </lineage>
</organism>
<dbReference type="InterPro" id="IPR027417">
    <property type="entry name" value="P-loop_NTPase"/>
</dbReference>
<dbReference type="PANTHER" id="PTHR47396:SF1">
    <property type="entry name" value="ATP-DEPENDENT HELICASE IRC3-RELATED"/>
    <property type="match status" value="1"/>
</dbReference>
<dbReference type="Pfam" id="PF13156">
    <property type="entry name" value="Mrr_cat_2"/>
    <property type="match status" value="1"/>
</dbReference>
<gene>
    <name evidence="2" type="ORF">GGR41_000837</name>
</gene>
<comment type="caution">
    <text evidence="2">The sequence shown here is derived from an EMBL/GenBank/DDBJ whole genome shotgun (WGS) entry which is preliminary data.</text>
</comment>
<keyword evidence="2" id="KW-0347">Helicase</keyword>
<dbReference type="InterPro" id="IPR014001">
    <property type="entry name" value="Helicase_ATP-bd"/>
</dbReference>
<proteinExistence type="predicted"/>
<evidence type="ECO:0000313" key="2">
    <source>
        <dbReference type="EMBL" id="NJB64608.1"/>
    </source>
</evidence>
<dbReference type="PANTHER" id="PTHR47396">
    <property type="entry name" value="TYPE I RESTRICTION ENZYME ECOKI R PROTEIN"/>
    <property type="match status" value="1"/>
</dbReference>
<sequence length="634" mass="71673">MSPLHTLLNSFRQTAMTEREKGTYFEELILTYLRNEARYKDLYSDVWTYSEWAALQGIDQRDTGIDLVAKRWDTGDYHAIQCKFYAEDYKVKRSDIDSFFTASGQRPFTHRIIITTTNNWTEHAEDALRDQQLSINKITLNDLENSQIDWSQYQVGQAPVFKPKKELRPHQKNALEAVREGLKQADRDKLIMACGTGKTFTSLKIAEQLAGAGGRVLFLVPSLSLLSQTLTEWTQESEVPLHSFAVCSDSDVGKKRSGNDDAVQMLTHELSYLATTNAQRLATEMQKRHDEEHMSVVFSTYHSIATISDAQHQFNLADFDLVICDEAYRTTGASFADEDESAFVRVHDADFLRAKKRLYMTATPRIYSADAKSTAAESNAAIYSMDNEEHYGKELFVINFSEAVQRGLLVDYKVIVLAVEEEHVNRRLQKLLADDNNQLKVDDAAKIVGCWKALAKQDLDERLEYDSEPMKRAVAFCQVIRPTARARKHQVASVNIAAMFQEVVEVYQEAEAFESLDPETAVRLNCEAEHIDGSMNASQKEEKLNWLKAETPDSTCRILSNVRCLSEGVDVPALDAVLFLTPRNSQVDVVQSVGRVMRNAPGKKLGYVVLPVVIPAGVEPHEALNDNQTYKVVW</sequence>
<name>A0ABX0WPZ8_9BURK</name>
<dbReference type="PROSITE" id="PS51192">
    <property type="entry name" value="HELICASE_ATP_BIND_1"/>
    <property type="match status" value="1"/>
</dbReference>
<dbReference type="SMART" id="SM00487">
    <property type="entry name" value="DEXDc"/>
    <property type="match status" value="1"/>
</dbReference>
<dbReference type="InterPro" id="IPR050742">
    <property type="entry name" value="Helicase_Restrict-Modif_Enz"/>
</dbReference>